<accession>A0A7K1UIQ3</accession>
<proteinExistence type="predicted"/>
<reference evidence="1 2" key="1">
    <citation type="submission" date="2019-12" db="EMBL/GenBank/DDBJ databases">
        <title>Nesterenkonia muleiensis sp. nov., a novel actinobacterium isolated from sap of Populus euphratica.</title>
        <authorList>
            <person name="Wang R."/>
        </authorList>
    </citation>
    <scope>NUCLEOTIDE SEQUENCE [LARGE SCALE GENOMIC DNA]</scope>
    <source>
        <strain evidence="1 2">F10</strain>
    </source>
</reference>
<dbReference type="InterPro" id="IPR035093">
    <property type="entry name" value="RelE/ParE_toxin_dom_sf"/>
</dbReference>
<evidence type="ECO:0000313" key="1">
    <source>
        <dbReference type="EMBL" id="MVT26252.1"/>
    </source>
</evidence>
<dbReference type="Pfam" id="PF05015">
    <property type="entry name" value="HigB-like_toxin"/>
    <property type="match status" value="1"/>
</dbReference>
<dbReference type="Proteomes" id="UP000460157">
    <property type="component" value="Unassembled WGS sequence"/>
</dbReference>
<evidence type="ECO:0000313" key="2">
    <source>
        <dbReference type="Proteomes" id="UP000460157"/>
    </source>
</evidence>
<sequence>MIISFRHKGLRLLYEKDSKRGVHPEHVKKLRRILSVLDQASSPEPLLQIPSLKAHPLSADQQGRWAVSVSGNWRVTFEFVGDDVELIDYEDYH</sequence>
<dbReference type="Gene3D" id="3.30.2310.20">
    <property type="entry name" value="RelE-like"/>
    <property type="match status" value="1"/>
</dbReference>
<dbReference type="RefSeq" id="WP_188503470.1">
    <property type="nucleotide sequence ID" value="NZ_BMFX01000004.1"/>
</dbReference>
<name>A0A7K1UIQ3_9MICC</name>
<dbReference type="InterPro" id="IPR007711">
    <property type="entry name" value="HigB-1"/>
</dbReference>
<protein>
    <submittedName>
        <fullName evidence="1">Killer protein</fullName>
    </submittedName>
</protein>
<dbReference type="PANTHER" id="PTHR40266:SF2">
    <property type="entry name" value="TOXIN HIGB-1"/>
    <property type="match status" value="1"/>
</dbReference>
<dbReference type="EMBL" id="WRPM01000054">
    <property type="protein sequence ID" value="MVT26252.1"/>
    <property type="molecule type" value="Genomic_DNA"/>
</dbReference>
<dbReference type="PANTHER" id="PTHR40266">
    <property type="entry name" value="TOXIN HIGB-1"/>
    <property type="match status" value="1"/>
</dbReference>
<gene>
    <name evidence="1" type="ORF">GNZ21_07765</name>
</gene>
<comment type="caution">
    <text evidence="1">The sequence shown here is derived from an EMBL/GenBank/DDBJ whole genome shotgun (WGS) entry which is preliminary data.</text>
</comment>
<dbReference type="AlphaFoldDB" id="A0A7K1UIQ3"/>
<organism evidence="1 2">
    <name type="scientific">Nesterenkonia alkaliphila</name>
    <dbReference type="NCBI Taxonomy" id="1463631"/>
    <lineage>
        <taxon>Bacteria</taxon>
        <taxon>Bacillati</taxon>
        <taxon>Actinomycetota</taxon>
        <taxon>Actinomycetes</taxon>
        <taxon>Micrococcales</taxon>
        <taxon>Micrococcaceae</taxon>
        <taxon>Nesterenkonia</taxon>
    </lineage>
</organism>
<keyword evidence="2" id="KW-1185">Reference proteome</keyword>
<dbReference type="SUPFAM" id="SSF143011">
    <property type="entry name" value="RelE-like"/>
    <property type="match status" value="1"/>
</dbReference>